<evidence type="ECO:0000313" key="6">
    <source>
        <dbReference type="Proteomes" id="UP000295293"/>
    </source>
</evidence>
<dbReference type="Pfam" id="PF03389">
    <property type="entry name" value="MobA_MobL"/>
    <property type="match status" value="1"/>
</dbReference>
<evidence type="ECO:0000256" key="1">
    <source>
        <dbReference type="ARBA" id="ARBA00010873"/>
    </source>
</evidence>
<dbReference type="Proteomes" id="UP000295293">
    <property type="component" value="Unassembled WGS sequence"/>
</dbReference>
<proteinExistence type="inferred from homology"/>
<dbReference type="EMBL" id="SNZH01000015">
    <property type="protein sequence ID" value="TDR39635.1"/>
    <property type="molecule type" value="Genomic_DNA"/>
</dbReference>
<feature type="compositionally biased region" description="Basic and acidic residues" evidence="3">
    <location>
        <begin position="225"/>
        <end position="239"/>
    </location>
</feature>
<accession>A0A4R6YPI4</accession>
<evidence type="ECO:0000313" key="5">
    <source>
        <dbReference type="EMBL" id="TDR39635.1"/>
    </source>
</evidence>
<keyword evidence="2" id="KW-0184">Conjugation</keyword>
<keyword evidence="6" id="KW-1185">Reference proteome</keyword>
<feature type="compositionally biased region" description="Basic and acidic residues" evidence="3">
    <location>
        <begin position="406"/>
        <end position="419"/>
    </location>
</feature>
<feature type="compositionally biased region" description="Low complexity" evidence="3">
    <location>
        <begin position="264"/>
        <end position="273"/>
    </location>
</feature>
<feature type="region of interest" description="Disordered" evidence="3">
    <location>
        <begin position="218"/>
        <end position="239"/>
    </location>
</feature>
<comment type="caution">
    <text evidence="5">The sequence shown here is derived from an EMBL/GenBank/DDBJ whole genome shotgun (WGS) entry which is preliminary data.</text>
</comment>
<feature type="compositionally biased region" description="Basic and acidic residues" evidence="3">
    <location>
        <begin position="381"/>
        <end position="399"/>
    </location>
</feature>
<comment type="similarity">
    <text evidence="1">Belongs to the MobA/MobL family.</text>
</comment>
<feature type="region of interest" description="Disordered" evidence="3">
    <location>
        <begin position="352"/>
        <end position="435"/>
    </location>
</feature>
<organism evidence="5 6">
    <name type="scientific">Tahibacter aquaticus</name>
    <dbReference type="NCBI Taxonomy" id="520092"/>
    <lineage>
        <taxon>Bacteria</taxon>
        <taxon>Pseudomonadati</taxon>
        <taxon>Pseudomonadota</taxon>
        <taxon>Gammaproteobacteria</taxon>
        <taxon>Lysobacterales</taxon>
        <taxon>Rhodanobacteraceae</taxon>
        <taxon>Tahibacter</taxon>
    </lineage>
</organism>
<protein>
    <submittedName>
        <fullName evidence="5">MobA/MobL family protein</fullName>
    </submittedName>
</protein>
<evidence type="ECO:0000256" key="3">
    <source>
        <dbReference type="SAM" id="MobiDB-lite"/>
    </source>
</evidence>
<evidence type="ECO:0000259" key="4">
    <source>
        <dbReference type="Pfam" id="PF03389"/>
    </source>
</evidence>
<gene>
    <name evidence="5" type="ORF">DFR29_11523</name>
</gene>
<reference evidence="5 6" key="1">
    <citation type="submission" date="2019-03" db="EMBL/GenBank/DDBJ databases">
        <title>Genomic Encyclopedia of Type Strains, Phase IV (KMG-IV): sequencing the most valuable type-strain genomes for metagenomic binning, comparative biology and taxonomic classification.</title>
        <authorList>
            <person name="Goeker M."/>
        </authorList>
    </citation>
    <scope>NUCLEOTIDE SEQUENCE [LARGE SCALE GENOMIC DNA]</scope>
    <source>
        <strain evidence="5 6">DSM 21667</strain>
    </source>
</reference>
<feature type="region of interest" description="Disordered" evidence="3">
    <location>
        <begin position="253"/>
        <end position="273"/>
    </location>
</feature>
<dbReference type="InterPro" id="IPR005053">
    <property type="entry name" value="MobA_MobL"/>
</dbReference>
<dbReference type="AlphaFoldDB" id="A0A4R6YPI4"/>
<feature type="domain" description="MobA/MobL protein" evidence="4">
    <location>
        <begin position="12"/>
        <end position="197"/>
    </location>
</feature>
<evidence type="ECO:0000256" key="2">
    <source>
        <dbReference type="ARBA" id="ARBA00022971"/>
    </source>
</evidence>
<sequence>MKVFTRAQGHTATGAAAYRAGLRILDERTGTAHDYTRRKGVVSVLTLSPDDAPEWAADPSAVWNAAERAEGRRNSCVARELEVALPSELNPDQREALARDLGLMLVERYNVAVLVAVHEPSETGDDRNHHAHILFSTRVLGPEGFGAKTTVLDKRETGKDEVRHLRAEVARLTNQHLAAAGVVCRVDHRSLRDQATSAARRGDTLAVARLSRTPQLHRGKSATALERRGQRTERGGENAAIRRDNTAVARSARAGRIGVDRSRVPSASVRRPGPAQVIGDASFNTRATGASARLLNAQATAEQERLRIERDRLRAYVRMIQEVAAEGEAQANAVVRRAQAEADRAESERLAALHARTRPTEHETVPMLDSSRRSGRKRGRRPDVEPAGRSEPMHSEENPRSLSKRQWAEKRRRERRVQTVDDNSIPSATKRPRPG</sequence>
<name>A0A4R6YPI4_9GAMM</name>
<dbReference type="Gene3D" id="3.30.930.30">
    <property type="match status" value="1"/>
</dbReference>